<dbReference type="Gene3D" id="3.40.50.300">
    <property type="entry name" value="P-loop containing nucleotide triphosphate hydrolases"/>
    <property type="match status" value="1"/>
</dbReference>
<proteinExistence type="predicted"/>
<dbReference type="PANTHER" id="PTHR11669:SF8">
    <property type="entry name" value="DNA POLYMERASE III SUBUNIT DELTA"/>
    <property type="match status" value="1"/>
</dbReference>
<dbReference type="PATRIC" id="fig|1262666.3.peg.2927"/>
<evidence type="ECO:0000313" key="1">
    <source>
        <dbReference type="EMBL" id="EMG36388.1"/>
    </source>
</evidence>
<evidence type="ECO:0000313" key="2">
    <source>
        <dbReference type="Proteomes" id="UP000011922"/>
    </source>
</evidence>
<protein>
    <submittedName>
        <fullName evidence="1">DNA polymerase III, gamma/tau subunit</fullName>
    </submittedName>
</protein>
<dbReference type="EMBL" id="AOSV01000030">
    <property type="protein sequence ID" value="EMG36388.1"/>
    <property type="molecule type" value="Genomic_DNA"/>
</dbReference>
<dbReference type="SUPFAM" id="SSF52540">
    <property type="entry name" value="P-loop containing nucleoside triphosphate hydrolases"/>
    <property type="match status" value="1"/>
</dbReference>
<sequence>MRDPLTIPARQERVRAFLDRLGANPPQVLLLEGGHDIEREALALYWACRLNCARSLACKLDQPVQTALLAPAGQPKVEPCGACPECVQILEQVHRDLVFIDGRTESIKIDMVRELRSLMGEPPRGQGKRVIVLFEAQALQPEAANFLLKSMEEPRPGNVFVLTAPQRERLLPTLVSRSFVLTLAWPEVWEAEPVVGEGENASEWAGAMGEFWRTGRGWFERTSDKGRLDAPLAARVLVECQRALAGALSGREGFGQSLQGLGPEALRRLDAALDMAQECLEYKVNPALTLDWLAVTGFTLTRGR</sequence>
<comment type="caution">
    <text evidence="1">The sequence shown here is derived from an EMBL/GenBank/DDBJ whole genome shotgun (WGS) entry which is preliminary data.</text>
</comment>
<reference evidence="1 2" key="1">
    <citation type="journal article" date="2013" name="Genome Announc.">
        <title>Draft Genome Sequence for Desulfovibrio africanus Strain PCS.</title>
        <authorList>
            <person name="Brown S.D."/>
            <person name="Utturkar S.M."/>
            <person name="Arkin A.P."/>
            <person name="Deutschbauer A.M."/>
            <person name="Elias D.A."/>
            <person name="Hazen T.C."/>
            <person name="Chakraborty R."/>
        </authorList>
    </citation>
    <scope>NUCLEOTIDE SEQUENCE [LARGE SCALE GENOMIC DNA]</scope>
    <source>
        <strain evidence="1 2">PCS</strain>
    </source>
</reference>
<dbReference type="PANTHER" id="PTHR11669">
    <property type="entry name" value="REPLICATION FACTOR C / DNA POLYMERASE III GAMMA-TAU SUBUNIT"/>
    <property type="match status" value="1"/>
</dbReference>
<dbReference type="AlphaFoldDB" id="M5Q1A6"/>
<name>M5Q1A6_DESAF</name>
<dbReference type="InterPro" id="IPR027417">
    <property type="entry name" value="P-loop_NTPase"/>
</dbReference>
<dbReference type="RefSeq" id="WP_005988368.1">
    <property type="nucleotide sequence ID" value="NZ_AOSV01000030.1"/>
</dbReference>
<dbReference type="Proteomes" id="UP000011922">
    <property type="component" value="Unassembled WGS sequence"/>
</dbReference>
<dbReference type="OrthoDB" id="9811073at2"/>
<dbReference type="GO" id="GO:0006261">
    <property type="term" value="P:DNA-templated DNA replication"/>
    <property type="evidence" value="ECO:0007669"/>
    <property type="project" value="TreeGrafter"/>
</dbReference>
<gene>
    <name evidence="1" type="ORF">PCS_02891</name>
</gene>
<organism evidence="1 2">
    <name type="scientific">Desulfocurvibacter africanus PCS</name>
    <dbReference type="NCBI Taxonomy" id="1262666"/>
    <lineage>
        <taxon>Bacteria</taxon>
        <taxon>Pseudomonadati</taxon>
        <taxon>Thermodesulfobacteriota</taxon>
        <taxon>Desulfovibrionia</taxon>
        <taxon>Desulfovibrionales</taxon>
        <taxon>Desulfovibrionaceae</taxon>
        <taxon>Desulfocurvibacter</taxon>
    </lineage>
</organism>
<dbReference type="InterPro" id="IPR050238">
    <property type="entry name" value="DNA_Rep/Repair_Clamp_Loader"/>
</dbReference>
<accession>M5Q1A6</accession>
<dbReference type="Pfam" id="PF13177">
    <property type="entry name" value="DNA_pol3_delta2"/>
    <property type="match status" value="1"/>
</dbReference>